<keyword evidence="6" id="KW-0732">Signal</keyword>
<gene>
    <name evidence="8" type="ORF">EC9_16200</name>
</gene>
<dbReference type="PANTHER" id="PTHR33546">
    <property type="entry name" value="LARGE, MULTIFUNCTIONAL SECRETED PROTEIN-RELATED"/>
    <property type="match status" value="1"/>
</dbReference>
<dbReference type="NCBIfam" id="TIGR02603">
    <property type="entry name" value="CxxCH_TIGR02603"/>
    <property type="match status" value="1"/>
</dbReference>
<dbReference type="PANTHER" id="PTHR33546:SF1">
    <property type="entry name" value="LARGE, MULTIFUNCTIONAL SECRETED PROTEIN"/>
    <property type="match status" value="1"/>
</dbReference>
<dbReference type="EMBL" id="CP036261">
    <property type="protein sequence ID" value="QDS87442.1"/>
    <property type="molecule type" value="Genomic_DNA"/>
</dbReference>
<sequence length="1037" mass="112722" precursor="true">MNMLAMNRLSLLSAVLMCCAVFELSDASAQGSKKLAWLKTKPEAQWIWSEGEITAQQPIYVRKSFEITGPVKSAKVFTTCDNRMTLWINGKEVGKSPDWPNPIHKDVTKLLKSGRNTIAIAGQNNGGTAALVFKLAINAEAKGSSQTIVSDGSWKLSKAAPADGWTDIAFNDSGWADKVKVIRPLGGAPWGIPGANGSPAAGEVTAPEDLNVADGFAVELIYTVPKDEQGSWVVLDKGPDGSLIACDQGGKGLYSIQIKESTDGPQADVQPMNIANPDGNGTLSGSQGLLWAFDALWFHKNGGHLYRITDSDGDGRLDKSEQLPSKTGGGEHGNHALILSEDGKSIYMDGGNHAPLHDVTRRRVQSWQEDHLLTRMWDARGHARGVMAPGGWVTQLDPVSLQQELVCIGFRNQYDIAMNRFGDIFTFDADMEWDLGMPWYRPTRICHVVSGADFGWRSGTGKWPTYYEDSLPPTLEIGPGSPTGVASGVGAKFPAKYQDAIFALDWTFGTIYAIHPTPEGASYTATSEAFVTGVPLPVTDATVGVDGHLYFTVGGRGTQSGLYRVRYVGSESTAANQTEALPSDVADARAIRKQLEEFHGRHDAAAVDTAWPHLSSTDRFIRNAARVAIESQPTDQWAERAMNESDPQARITAAVALARMGDAKHQQPLIESLLELEPAKLSVSQTLGLLRAYALTFIRMGRPTSELADRVIDRLNPHLPNKNADINTELVRVLTYLEAPQIVAKTLQLIEDRAAPEVPDWSELADRNAGYGGTVRAVLENHPPSREIGYALMLRNLRNGWTVDQRRSYFEFLNAAAKGSGGASFPGFMTNIREEALENSTNEQRAAVADITGEDFNPVPDFEIKPIEGPGRKWTTETAIQQSANKFNQADFERGRSLYFATSCGKCHRVGGLGGSIGPDLTSIRNKFDVRYLVEHIIEPSKVISDQYQSSVVLTLDGRSITGLVSEEDGKLVIFPADANADPVVVDADDVDEVRSSPVSQMPVGLIDGLNPDELRDLLAYLMSGGDPKETKVYGKR</sequence>
<keyword evidence="1 4" id="KW-0349">Heme</keyword>
<dbReference type="InterPro" id="IPR013427">
    <property type="entry name" value="Haem-bd_dom_put"/>
</dbReference>
<name>A0A517LXW1_9BACT</name>
<dbReference type="Gene3D" id="1.25.10.10">
    <property type="entry name" value="Leucine-rich Repeat Variant"/>
    <property type="match status" value="1"/>
</dbReference>
<feature type="compositionally biased region" description="Basic and acidic residues" evidence="5">
    <location>
        <begin position="310"/>
        <end position="321"/>
    </location>
</feature>
<protein>
    <submittedName>
        <fullName evidence="8">Cytochrome c</fullName>
    </submittedName>
</protein>
<evidence type="ECO:0000256" key="1">
    <source>
        <dbReference type="ARBA" id="ARBA00022617"/>
    </source>
</evidence>
<dbReference type="SUPFAM" id="SSF46626">
    <property type="entry name" value="Cytochrome c"/>
    <property type="match status" value="1"/>
</dbReference>
<dbReference type="PROSITE" id="PS51007">
    <property type="entry name" value="CYTC"/>
    <property type="match status" value="1"/>
</dbReference>
<feature type="chain" id="PRO_5022021689" evidence="6">
    <location>
        <begin position="30"/>
        <end position="1037"/>
    </location>
</feature>
<dbReference type="InterPro" id="IPR008979">
    <property type="entry name" value="Galactose-bd-like_sf"/>
</dbReference>
<evidence type="ECO:0000313" key="8">
    <source>
        <dbReference type="EMBL" id="QDS87442.1"/>
    </source>
</evidence>
<dbReference type="GO" id="GO:0046872">
    <property type="term" value="F:metal ion binding"/>
    <property type="evidence" value="ECO:0007669"/>
    <property type="project" value="UniProtKB-KW"/>
</dbReference>
<keyword evidence="9" id="KW-1185">Reference proteome</keyword>
<feature type="region of interest" description="Disordered" evidence="5">
    <location>
        <begin position="310"/>
        <end position="335"/>
    </location>
</feature>
<feature type="signal peptide" evidence="6">
    <location>
        <begin position="1"/>
        <end position="29"/>
    </location>
</feature>
<dbReference type="GO" id="GO:0020037">
    <property type="term" value="F:heme binding"/>
    <property type="evidence" value="ECO:0007669"/>
    <property type="project" value="InterPro"/>
</dbReference>
<evidence type="ECO:0000256" key="3">
    <source>
        <dbReference type="ARBA" id="ARBA00023004"/>
    </source>
</evidence>
<dbReference type="Pfam" id="PF00034">
    <property type="entry name" value="Cytochrom_C"/>
    <property type="match status" value="1"/>
</dbReference>
<dbReference type="AlphaFoldDB" id="A0A517LXW1"/>
<keyword evidence="2 4" id="KW-0479">Metal-binding</keyword>
<proteinExistence type="predicted"/>
<dbReference type="Gene3D" id="1.10.760.10">
    <property type="entry name" value="Cytochrome c-like domain"/>
    <property type="match status" value="1"/>
</dbReference>
<evidence type="ECO:0000259" key="7">
    <source>
        <dbReference type="PROSITE" id="PS51007"/>
    </source>
</evidence>
<evidence type="ECO:0000256" key="5">
    <source>
        <dbReference type="SAM" id="MobiDB-lite"/>
    </source>
</evidence>
<evidence type="ECO:0000256" key="6">
    <source>
        <dbReference type="SAM" id="SignalP"/>
    </source>
</evidence>
<dbReference type="OrthoDB" id="223239at2"/>
<keyword evidence="3 4" id="KW-0408">Iron</keyword>
<dbReference type="SUPFAM" id="SSF50952">
    <property type="entry name" value="Soluble quinoprotein glucose dehydrogenase"/>
    <property type="match status" value="1"/>
</dbReference>
<dbReference type="GO" id="GO:0009055">
    <property type="term" value="F:electron transfer activity"/>
    <property type="evidence" value="ECO:0007669"/>
    <property type="project" value="InterPro"/>
</dbReference>
<dbReference type="InterPro" id="IPR036909">
    <property type="entry name" value="Cyt_c-like_dom_sf"/>
</dbReference>
<dbReference type="KEGG" id="ruv:EC9_16200"/>
<evidence type="ECO:0000256" key="2">
    <source>
        <dbReference type="ARBA" id="ARBA00022723"/>
    </source>
</evidence>
<dbReference type="InterPro" id="IPR011041">
    <property type="entry name" value="Quinoprot_gluc/sorb_DH_b-prop"/>
</dbReference>
<evidence type="ECO:0000313" key="9">
    <source>
        <dbReference type="Proteomes" id="UP000319557"/>
    </source>
</evidence>
<evidence type="ECO:0000256" key="4">
    <source>
        <dbReference type="PROSITE-ProRule" id="PRU00433"/>
    </source>
</evidence>
<dbReference type="SUPFAM" id="SSF49785">
    <property type="entry name" value="Galactose-binding domain-like"/>
    <property type="match status" value="1"/>
</dbReference>
<dbReference type="InterPro" id="IPR011042">
    <property type="entry name" value="6-blade_b-propeller_TolB-like"/>
</dbReference>
<feature type="domain" description="Cytochrome c" evidence="7">
    <location>
        <begin position="890"/>
        <end position="1026"/>
    </location>
</feature>
<dbReference type="Gene3D" id="2.60.120.260">
    <property type="entry name" value="Galactose-binding domain-like"/>
    <property type="match status" value="1"/>
</dbReference>
<dbReference type="Proteomes" id="UP000319557">
    <property type="component" value="Chromosome"/>
</dbReference>
<accession>A0A517LXW1</accession>
<organism evidence="8 9">
    <name type="scientific">Rosistilla ulvae</name>
    <dbReference type="NCBI Taxonomy" id="1930277"/>
    <lineage>
        <taxon>Bacteria</taxon>
        <taxon>Pseudomonadati</taxon>
        <taxon>Planctomycetota</taxon>
        <taxon>Planctomycetia</taxon>
        <taxon>Pirellulales</taxon>
        <taxon>Pirellulaceae</taxon>
        <taxon>Rosistilla</taxon>
    </lineage>
</organism>
<dbReference type="Gene3D" id="2.120.10.30">
    <property type="entry name" value="TolB, C-terminal domain"/>
    <property type="match status" value="1"/>
</dbReference>
<dbReference type="InterPro" id="IPR011989">
    <property type="entry name" value="ARM-like"/>
</dbReference>
<reference evidence="8 9" key="1">
    <citation type="submission" date="2019-02" db="EMBL/GenBank/DDBJ databases">
        <title>Deep-cultivation of Planctomycetes and their phenomic and genomic characterization uncovers novel biology.</title>
        <authorList>
            <person name="Wiegand S."/>
            <person name="Jogler M."/>
            <person name="Boedeker C."/>
            <person name="Pinto D."/>
            <person name="Vollmers J."/>
            <person name="Rivas-Marin E."/>
            <person name="Kohn T."/>
            <person name="Peeters S.H."/>
            <person name="Heuer A."/>
            <person name="Rast P."/>
            <person name="Oberbeckmann S."/>
            <person name="Bunk B."/>
            <person name="Jeske O."/>
            <person name="Meyerdierks A."/>
            <person name="Storesund J.E."/>
            <person name="Kallscheuer N."/>
            <person name="Luecker S."/>
            <person name="Lage O.M."/>
            <person name="Pohl T."/>
            <person name="Merkel B.J."/>
            <person name="Hornburger P."/>
            <person name="Mueller R.-W."/>
            <person name="Bruemmer F."/>
            <person name="Labrenz M."/>
            <person name="Spormann A.M."/>
            <person name="Op den Camp H."/>
            <person name="Overmann J."/>
            <person name="Amann R."/>
            <person name="Jetten M.S.M."/>
            <person name="Mascher T."/>
            <person name="Medema M.H."/>
            <person name="Devos D.P."/>
            <person name="Kaster A.-K."/>
            <person name="Ovreas L."/>
            <person name="Rohde M."/>
            <person name="Galperin M.Y."/>
            <person name="Jogler C."/>
        </authorList>
    </citation>
    <scope>NUCLEOTIDE SEQUENCE [LARGE SCALE GENOMIC DNA]</scope>
    <source>
        <strain evidence="8 9">EC9</strain>
    </source>
</reference>
<dbReference type="InterPro" id="IPR009056">
    <property type="entry name" value="Cyt_c-like_dom"/>
</dbReference>